<evidence type="ECO:0000256" key="3">
    <source>
        <dbReference type="ARBA" id="ARBA00021453"/>
    </source>
</evidence>
<evidence type="ECO:0000259" key="11">
    <source>
        <dbReference type="Pfam" id="PF02270"/>
    </source>
</evidence>
<evidence type="ECO:0000256" key="4">
    <source>
        <dbReference type="ARBA" id="ARBA00023015"/>
    </source>
</evidence>
<dbReference type="InterPro" id="IPR040450">
    <property type="entry name" value="TFIIF_beta_HTH"/>
</dbReference>
<dbReference type="InterPro" id="IPR011039">
    <property type="entry name" value="TFIIF_interaction"/>
</dbReference>
<proteinExistence type="inferred from homology"/>
<gene>
    <name evidence="13" type="ORF">BJ508DRAFT_412038</name>
</gene>
<evidence type="ECO:0000256" key="1">
    <source>
        <dbReference type="ARBA" id="ARBA00004123"/>
    </source>
</evidence>
<evidence type="ECO:0000256" key="5">
    <source>
        <dbReference type="ARBA" id="ARBA00023125"/>
    </source>
</evidence>
<dbReference type="GO" id="GO:0003677">
    <property type="term" value="F:DNA binding"/>
    <property type="evidence" value="ECO:0007669"/>
    <property type="project" value="UniProtKB-KW"/>
</dbReference>
<dbReference type="PANTHER" id="PTHR10445">
    <property type="entry name" value="GENERAL TRANSCRIPTION FACTOR IIF SUBUNIT 2"/>
    <property type="match status" value="1"/>
</dbReference>
<dbReference type="OrthoDB" id="26094at2759"/>
<dbReference type="InterPro" id="IPR003196">
    <property type="entry name" value="TFIIF_beta"/>
</dbReference>
<evidence type="ECO:0000313" key="13">
    <source>
        <dbReference type="EMBL" id="RPA85249.1"/>
    </source>
</evidence>
<dbReference type="FunFam" id="1.10.10.10:FF:000035">
    <property type="entry name" value="General transcription factor IIF subunit 2"/>
    <property type="match status" value="1"/>
</dbReference>
<comment type="similarity">
    <text evidence="2">Belongs to the TFIIF beta subunit family.</text>
</comment>
<dbReference type="GO" id="GO:0003743">
    <property type="term" value="F:translation initiation factor activity"/>
    <property type="evidence" value="ECO:0007669"/>
    <property type="project" value="UniProtKB-KW"/>
</dbReference>
<evidence type="ECO:0000256" key="10">
    <source>
        <dbReference type="SAM" id="MobiDB-lite"/>
    </source>
</evidence>
<dbReference type="InterPro" id="IPR036388">
    <property type="entry name" value="WH-like_DNA-bd_sf"/>
</dbReference>
<dbReference type="Pfam" id="PF02270">
    <property type="entry name" value="TFIIF_beta"/>
    <property type="match status" value="1"/>
</dbReference>
<dbReference type="GO" id="GO:0005674">
    <property type="term" value="C:transcription factor TFIIF complex"/>
    <property type="evidence" value="ECO:0007669"/>
    <property type="project" value="InterPro"/>
</dbReference>
<feature type="domain" description="TFIIF beta subunit N-terminal" evidence="12">
    <location>
        <begin position="42"/>
        <end position="189"/>
    </location>
</feature>
<keyword evidence="5" id="KW-0238">DNA-binding</keyword>
<protein>
    <recommendedName>
        <fullName evidence="3">Transcription initiation factor IIF subunit beta</fullName>
    </recommendedName>
    <alternativeName>
        <fullName evidence="9">TFIIF medium subunit</fullName>
    </alternativeName>
    <alternativeName>
        <fullName evidence="8">TFIIF-beta</fullName>
    </alternativeName>
</protein>
<dbReference type="Gene3D" id="1.10.10.10">
    <property type="entry name" value="Winged helix-like DNA-binding domain superfamily/Winged helix DNA-binding domain"/>
    <property type="match status" value="1"/>
</dbReference>
<dbReference type="AlphaFoldDB" id="A0A3N4IHD8"/>
<dbReference type="InterPro" id="IPR036390">
    <property type="entry name" value="WH_DNA-bd_sf"/>
</dbReference>
<comment type="subcellular location">
    <subcellularLocation>
        <location evidence="1">Nucleus</location>
    </subcellularLocation>
</comment>
<keyword evidence="13" id="KW-0648">Protein biosynthesis</keyword>
<dbReference type="EMBL" id="ML119654">
    <property type="protein sequence ID" value="RPA85249.1"/>
    <property type="molecule type" value="Genomic_DNA"/>
</dbReference>
<name>A0A3N4IHD8_ASCIM</name>
<evidence type="ECO:0000256" key="9">
    <source>
        <dbReference type="ARBA" id="ARBA00081863"/>
    </source>
</evidence>
<dbReference type="STRING" id="1160509.A0A3N4IHD8"/>
<evidence type="ECO:0000256" key="7">
    <source>
        <dbReference type="ARBA" id="ARBA00023242"/>
    </source>
</evidence>
<dbReference type="GO" id="GO:0006367">
    <property type="term" value="P:transcription initiation at RNA polymerase II promoter"/>
    <property type="evidence" value="ECO:0007669"/>
    <property type="project" value="InterPro"/>
</dbReference>
<dbReference type="Pfam" id="PF17683">
    <property type="entry name" value="TFIIF_beta_N"/>
    <property type="match status" value="1"/>
</dbReference>
<feature type="region of interest" description="Disordered" evidence="10">
    <location>
        <begin position="329"/>
        <end position="357"/>
    </location>
</feature>
<dbReference type="Proteomes" id="UP000275078">
    <property type="component" value="Unassembled WGS sequence"/>
</dbReference>
<sequence>MNNLPIKTEPGIKPEPMDMKLEEDDEGLYEETGDLDMTLAGTGVWLVKVPNWLMERWNEIDDDEEIQIGTIRVRSGGEDATKLRLSLTDVPANEGLPKNFDMNVTNMAVENTFIFTEKDLPGFETKPKPDGPEIPARLIYQQRREREAAAKKAAGQNPDGRFQPYARKSIPKRTALVGTVRHECSIVPIESAHYRNFMTERANRFLEPKFKTRRLEENEVVNNLASGSLGRIVPTAFDNWIQPTADKRKPQDQKAARMPKNELIDALFACFREYPYWPIKALKERLNQPEAYLKSTLEEIANLRKSGKFALKWCLKPEYVQHTPEQLEAMEQSGKAMAPSAENDDDDDEVEMEDVKL</sequence>
<dbReference type="PANTHER" id="PTHR10445:SF0">
    <property type="entry name" value="GENERAL TRANSCRIPTION FACTOR IIF SUBUNIT 2"/>
    <property type="match status" value="1"/>
</dbReference>
<dbReference type="InterPro" id="IPR040504">
    <property type="entry name" value="TFIIF_beta_N"/>
</dbReference>
<evidence type="ECO:0000256" key="2">
    <source>
        <dbReference type="ARBA" id="ARBA00009543"/>
    </source>
</evidence>
<evidence type="ECO:0000256" key="8">
    <source>
        <dbReference type="ARBA" id="ARBA00081473"/>
    </source>
</evidence>
<evidence type="ECO:0000256" key="6">
    <source>
        <dbReference type="ARBA" id="ARBA00023163"/>
    </source>
</evidence>
<accession>A0A3N4IHD8</accession>
<dbReference type="SUPFAM" id="SSF50916">
    <property type="entry name" value="Rap30/74 interaction domains"/>
    <property type="match status" value="1"/>
</dbReference>
<evidence type="ECO:0000313" key="14">
    <source>
        <dbReference type="Proteomes" id="UP000275078"/>
    </source>
</evidence>
<dbReference type="SUPFAM" id="SSF46785">
    <property type="entry name" value="Winged helix' DNA-binding domain"/>
    <property type="match status" value="1"/>
</dbReference>
<evidence type="ECO:0000259" key="12">
    <source>
        <dbReference type="Pfam" id="PF17683"/>
    </source>
</evidence>
<keyword evidence="7" id="KW-0539">Nucleus</keyword>
<organism evidence="13 14">
    <name type="scientific">Ascobolus immersus RN42</name>
    <dbReference type="NCBI Taxonomy" id="1160509"/>
    <lineage>
        <taxon>Eukaryota</taxon>
        <taxon>Fungi</taxon>
        <taxon>Dikarya</taxon>
        <taxon>Ascomycota</taxon>
        <taxon>Pezizomycotina</taxon>
        <taxon>Pezizomycetes</taxon>
        <taxon>Pezizales</taxon>
        <taxon>Ascobolaceae</taxon>
        <taxon>Ascobolus</taxon>
    </lineage>
</organism>
<dbReference type="CDD" id="cd07980">
    <property type="entry name" value="TFIIF_beta"/>
    <property type="match status" value="1"/>
</dbReference>
<reference evidence="13 14" key="1">
    <citation type="journal article" date="2018" name="Nat. Ecol. Evol.">
        <title>Pezizomycetes genomes reveal the molecular basis of ectomycorrhizal truffle lifestyle.</title>
        <authorList>
            <person name="Murat C."/>
            <person name="Payen T."/>
            <person name="Noel B."/>
            <person name="Kuo A."/>
            <person name="Morin E."/>
            <person name="Chen J."/>
            <person name="Kohler A."/>
            <person name="Krizsan K."/>
            <person name="Balestrini R."/>
            <person name="Da Silva C."/>
            <person name="Montanini B."/>
            <person name="Hainaut M."/>
            <person name="Levati E."/>
            <person name="Barry K.W."/>
            <person name="Belfiori B."/>
            <person name="Cichocki N."/>
            <person name="Clum A."/>
            <person name="Dockter R.B."/>
            <person name="Fauchery L."/>
            <person name="Guy J."/>
            <person name="Iotti M."/>
            <person name="Le Tacon F."/>
            <person name="Lindquist E.A."/>
            <person name="Lipzen A."/>
            <person name="Malagnac F."/>
            <person name="Mello A."/>
            <person name="Molinier V."/>
            <person name="Miyauchi S."/>
            <person name="Poulain J."/>
            <person name="Riccioni C."/>
            <person name="Rubini A."/>
            <person name="Sitrit Y."/>
            <person name="Splivallo R."/>
            <person name="Traeger S."/>
            <person name="Wang M."/>
            <person name="Zifcakova L."/>
            <person name="Wipf D."/>
            <person name="Zambonelli A."/>
            <person name="Paolocci F."/>
            <person name="Nowrousian M."/>
            <person name="Ottonello S."/>
            <person name="Baldrian P."/>
            <person name="Spatafora J.W."/>
            <person name="Henrissat B."/>
            <person name="Nagy L.G."/>
            <person name="Aury J.M."/>
            <person name="Wincker P."/>
            <person name="Grigoriev I.V."/>
            <person name="Bonfante P."/>
            <person name="Martin F.M."/>
        </authorList>
    </citation>
    <scope>NUCLEOTIDE SEQUENCE [LARGE SCALE GENOMIC DNA]</scope>
    <source>
        <strain evidence="13 14">RN42</strain>
    </source>
</reference>
<feature type="compositionally biased region" description="Acidic residues" evidence="10">
    <location>
        <begin position="342"/>
        <end position="357"/>
    </location>
</feature>
<keyword evidence="13" id="KW-0396">Initiation factor</keyword>
<feature type="domain" description="TFIIF beta subunit HTH" evidence="11">
    <location>
        <begin position="256"/>
        <end position="319"/>
    </location>
</feature>
<keyword evidence="6" id="KW-0804">Transcription</keyword>
<keyword evidence="4" id="KW-0805">Transcription regulation</keyword>
<keyword evidence="14" id="KW-1185">Reference proteome</keyword>